<dbReference type="SUPFAM" id="SSF46785">
    <property type="entry name" value="Winged helix' DNA-binding domain"/>
    <property type="match status" value="1"/>
</dbReference>
<keyword evidence="3" id="KW-0804">Transcription</keyword>
<organism evidence="5 6">
    <name type="scientific">Paenibacillus aquistagni</name>
    <dbReference type="NCBI Taxonomy" id="1852522"/>
    <lineage>
        <taxon>Bacteria</taxon>
        <taxon>Bacillati</taxon>
        <taxon>Bacillota</taxon>
        <taxon>Bacilli</taxon>
        <taxon>Bacillales</taxon>
        <taxon>Paenibacillaceae</taxon>
        <taxon>Paenibacillus</taxon>
    </lineage>
</organism>
<dbReference type="Gene3D" id="1.10.10.10">
    <property type="entry name" value="Winged helix-like DNA-binding domain superfamily/Winged helix DNA-binding domain"/>
    <property type="match status" value="1"/>
</dbReference>
<accession>A0A1X7KMT2</accession>
<dbReference type="PANTHER" id="PTHR42756:SF1">
    <property type="entry name" value="TRANSCRIPTIONAL REPRESSOR OF EMRAB OPERON"/>
    <property type="match status" value="1"/>
</dbReference>
<reference evidence="5 6" key="1">
    <citation type="submission" date="2017-04" db="EMBL/GenBank/DDBJ databases">
        <authorList>
            <person name="Afonso C.L."/>
            <person name="Miller P.J."/>
            <person name="Scott M.A."/>
            <person name="Spackman E."/>
            <person name="Goraichik I."/>
            <person name="Dimitrov K.M."/>
            <person name="Suarez D.L."/>
            <person name="Swayne D.E."/>
        </authorList>
    </citation>
    <scope>NUCLEOTIDE SEQUENCE [LARGE SCALE GENOMIC DNA]</scope>
    <source>
        <strain evidence="5 6">11</strain>
    </source>
</reference>
<dbReference type="STRING" id="1852522.SAMN06295960_2501"/>
<protein>
    <submittedName>
        <fullName evidence="5">DNA-binding transcriptional regulator, MarR family</fullName>
    </submittedName>
</protein>
<name>A0A1X7KMT2_9BACL</name>
<proteinExistence type="predicted"/>
<dbReference type="PANTHER" id="PTHR42756">
    <property type="entry name" value="TRANSCRIPTIONAL REGULATOR, MARR"/>
    <property type="match status" value="1"/>
</dbReference>
<evidence type="ECO:0000313" key="6">
    <source>
        <dbReference type="Proteomes" id="UP000193834"/>
    </source>
</evidence>
<keyword evidence="1" id="KW-0805">Transcription regulation</keyword>
<evidence type="ECO:0000256" key="1">
    <source>
        <dbReference type="ARBA" id="ARBA00023015"/>
    </source>
</evidence>
<evidence type="ECO:0000256" key="3">
    <source>
        <dbReference type="ARBA" id="ARBA00023163"/>
    </source>
</evidence>
<dbReference type="Pfam" id="PF12802">
    <property type="entry name" value="MarR_2"/>
    <property type="match status" value="1"/>
</dbReference>
<dbReference type="SMART" id="SM00347">
    <property type="entry name" value="HTH_MARR"/>
    <property type="match status" value="1"/>
</dbReference>
<keyword evidence="6" id="KW-1185">Reference proteome</keyword>
<dbReference type="GO" id="GO:0003677">
    <property type="term" value="F:DNA binding"/>
    <property type="evidence" value="ECO:0007669"/>
    <property type="project" value="UniProtKB-KW"/>
</dbReference>
<dbReference type="Proteomes" id="UP000193834">
    <property type="component" value="Unassembled WGS sequence"/>
</dbReference>
<dbReference type="PRINTS" id="PR00598">
    <property type="entry name" value="HTHMARR"/>
</dbReference>
<dbReference type="InterPro" id="IPR023187">
    <property type="entry name" value="Tscrpt_reg_MarR-type_CS"/>
</dbReference>
<keyword evidence="2 5" id="KW-0238">DNA-binding</keyword>
<dbReference type="PROSITE" id="PS50995">
    <property type="entry name" value="HTH_MARR_2"/>
    <property type="match status" value="1"/>
</dbReference>
<evidence type="ECO:0000256" key="2">
    <source>
        <dbReference type="ARBA" id="ARBA00023125"/>
    </source>
</evidence>
<dbReference type="EMBL" id="FXAZ01000003">
    <property type="protein sequence ID" value="SMG42505.1"/>
    <property type="molecule type" value="Genomic_DNA"/>
</dbReference>
<dbReference type="PROSITE" id="PS01117">
    <property type="entry name" value="HTH_MARR_1"/>
    <property type="match status" value="1"/>
</dbReference>
<sequence length="153" mass="17108">MVDEQWKLAGEVLQSYWNINRATVKLSQQNAASLGITLQQIGVLNTLVAKPYITLTELTESLMSSKSTMSVTIESLVQAGLVDRQVSVHNRREVRLSVTEDGRSVSRKSIENANAYRAMSLVLDELEPEEIQTLLKMNQHILAKLEASQIEPK</sequence>
<dbReference type="InterPro" id="IPR000835">
    <property type="entry name" value="HTH_MarR-typ"/>
</dbReference>
<gene>
    <name evidence="5" type="ORF">SAMN06295960_2501</name>
</gene>
<evidence type="ECO:0000313" key="5">
    <source>
        <dbReference type="EMBL" id="SMG42505.1"/>
    </source>
</evidence>
<feature type="domain" description="HTH marR-type" evidence="4">
    <location>
        <begin position="9"/>
        <end position="143"/>
    </location>
</feature>
<dbReference type="InterPro" id="IPR036388">
    <property type="entry name" value="WH-like_DNA-bd_sf"/>
</dbReference>
<evidence type="ECO:0000259" key="4">
    <source>
        <dbReference type="PROSITE" id="PS50995"/>
    </source>
</evidence>
<dbReference type="AlphaFoldDB" id="A0A1X7KMT2"/>
<dbReference type="RefSeq" id="WP_170936497.1">
    <property type="nucleotide sequence ID" value="NZ_FXAZ01000003.1"/>
</dbReference>
<dbReference type="InterPro" id="IPR036390">
    <property type="entry name" value="WH_DNA-bd_sf"/>
</dbReference>
<dbReference type="GO" id="GO:0003700">
    <property type="term" value="F:DNA-binding transcription factor activity"/>
    <property type="evidence" value="ECO:0007669"/>
    <property type="project" value="InterPro"/>
</dbReference>